<reference evidence="2 3" key="1">
    <citation type="journal article" date="2015" name="Genome Biol. Evol.">
        <title>The genome of winter moth (Operophtera brumata) provides a genomic perspective on sexual dimorphism and phenology.</title>
        <authorList>
            <person name="Derks M.F."/>
            <person name="Smit S."/>
            <person name="Salis L."/>
            <person name="Schijlen E."/>
            <person name="Bossers A."/>
            <person name="Mateman C."/>
            <person name="Pijl A.S."/>
            <person name="de Ridder D."/>
            <person name="Groenen M.A."/>
            <person name="Visser M.E."/>
            <person name="Megens H.J."/>
        </authorList>
    </citation>
    <scope>NUCLEOTIDE SEQUENCE [LARGE SCALE GENOMIC DNA]</scope>
    <source>
        <strain evidence="2">WM2013NL</strain>
        <tissue evidence="2">Head and thorax</tissue>
    </source>
</reference>
<sequence length="185" mass="21776">MAYTSNLLVVVLGIVTQCYGQNSYYFENHKYCDDLSPAYGDINLDQIAVRASNVNYCQNLHPTHDFDEEALLGMWFIREYIYHKEKGTKTEYSPYCPIIQIRKFEDYVQGGLISRSLPTPPTPYPQLTNSPYISRTYGLPEQYRIRHFVLEWHEGLWHDDYHVKVNTSHKGFWPTDKHVLFNSEL</sequence>
<evidence type="ECO:0000256" key="1">
    <source>
        <dbReference type="SAM" id="SignalP"/>
    </source>
</evidence>
<organism evidence="2 3">
    <name type="scientific">Operophtera brumata</name>
    <name type="common">Winter moth</name>
    <name type="synonym">Phalaena brumata</name>
    <dbReference type="NCBI Taxonomy" id="104452"/>
    <lineage>
        <taxon>Eukaryota</taxon>
        <taxon>Metazoa</taxon>
        <taxon>Ecdysozoa</taxon>
        <taxon>Arthropoda</taxon>
        <taxon>Hexapoda</taxon>
        <taxon>Insecta</taxon>
        <taxon>Pterygota</taxon>
        <taxon>Neoptera</taxon>
        <taxon>Endopterygota</taxon>
        <taxon>Lepidoptera</taxon>
        <taxon>Glossata</taxon>
        <taxon>Ditrysia</taxon>
        <taxon>Geometroidea</taxon>
        <taxon>Geometridae</taxon>
        <taxon>Larentiinae</taxon>
        <taxon>Operophtera</taxon>
    </lineage>
</organism>
<evidence type="ECO:0000313" key="3">
    <source>
        <dbReference type="Proteomes" id="UP000037510"/>
    </source>
</evidence>
<dbReference type="EMBL" id="JTDY01003909">
    <property type="protein sequence ID" value="KOB68842.1"/>
    <property type="molecule type" value="Genomic_DNA"/>
</dbReference>
<protein>
    <submittedName>
        <fullName evidence="2">Uncharacterized protein</fullName>
    </submittedName>
</protein>
<feature type="signal peptide" evidence="1">
    <location>
        <begin position="1"/>
        <end position="20"/>
    </location>
</feature>
<name>A0A0L7L032_OPEBR</name>
<evidence type="ECO:0000313" key="2">
    <source>
        <dbReference type="EMBL" id="KOB68842.1"/>
    </source>
</evidence>
<comment type="caution">
    <text evidence="2">The sequence shown here is derived from an EMBL/GenBank/DDBJ whole genome shotgun (WGS) entry which is preliminary data.</text>
</comment>
<feature type="chain" id="PRO_5005573013" evidence="1">
    <location>
        <begin position="21"/>
        <end position="185"/>
    </location>
</feature>
<proteinExistence type="predicted"/>
<accession>A0A0L7L032</accession>
<keyword evidence="1" id="KW-0732">Signal</keyword>
<dbReference type="AlphaFoldDB" id="A0A0L7L032"/>
<dbReference type="Proteomes" id="UP000037510">
    <property type="component" value="Unassembled WGS sequence"/>
</dbReference>
<gene>
    <name evidence="2" type="ORF">OBRU01_17837</name>
</gene>
<keyword evidence="3" id="KW-1185">Reference proteome</keyword>